<dbReference type="FunFam" id="3.20.20.450:FF:000001">
    <property type="entry name" value="Cyclic di-GMP phosphodiesterase yahA"/>
    <property type="match status" value="1"/>
</dbReference>
<evidence type="ECO:0000259" key="4">
    <source>
        <dbReference type="PROSITE" id="PS50887"/>
    </source>
</evidence>
<evidence type="ECO:0000256" key="1">
    <source>
        <dbReference type="SAM" id="Phobius"/>
    </source>
</evidence>
<keyword evidence="1" id="KW-0472">Membrane</keyword>
<name>C6XA09_METGS</name>
<dbReference type="CDD" id="cd01948">
    <property type="entry name" value="EAL"/>
    <property type="match status" value="1"/>
</dbReference>
<dbReference type="eggNOG" id="COG5001">
    <property type="taxonomic scope" value="Bacteria"/>
</dbReference>
<dbReference type="Gene3D" id="6.10.340.10">
    <property type="match status" value="1"/>
</dbReference>
<dbReference type="SMART" id="SM00304">
    <property type="entry name" value="HAMP"/>
    <property type="match status" value="1"/>
</dbReference>
<dbReference type="InterPro" id="IPR003660">
    <property type="entry name" value="HAMP_dom"/>
</dbReference>
<dbReference type="AlphaFoldDB" id="C6XA09"/>
<reference evidence="6" key="1">
    <citation type="submission" date="2009-07" db="EMBL/GenBank/DDBJ databases">
        <title>Complete sequence of chromosome of Methylovorus sp. SIP3-4.</title>
        <authorList>
            <person name="Lucas S."/>
            <person name="Copeland A."/>
            <person name="Lapidus A."/>
            <person name="Glavina del Rio T."/>
            <person name="Tice H."/>
            <person name="Bruce D."/>
            <person name="Goodwin L."/>
            <person name="Pitluck S."/>
            <person name="Clum A."/>
            <person name="Larimer F."/>
            <person name="Land M."/>
            <person name="Hauser L."/>
            <person name="Kyrpides N."/>
            <person name="Mikhailova N."/>
            <person name="Kayluzhnaya M."/>
            <person name="Chistoserdova L."/>
        </authorList>
    </citation>
    <scope>NUCLEOTIDE SEQUENCE [LARGE SCALE GENOMIC DNA]</scope>
    <source>
        <strain evidence="6">SIP3-4</strain>
    </source>
</reference>
<dbReference type="KEGG" id="mei:Msip34_2308"/>
<dbReference type="InterPro" id="IPR029787">
    <property type="entry name" value="Nucleotide_cyclase"/>
</dbReference>
<dbReference type="InterPro" id="IPR052155">
    <property type="entry name" value="Biofilm_reg_signaling"/>
</dbReference>
<dbReference type="Pfam" id="PF14827">
    <property type="entry name" value="dCache_3"/>
    <property type="match status" value="1"/>
</dbReference>
<dbReference type="CDD" id="cd01949">
    <property type="entry name" value="GGDEF"/>
    <property type="match status" value="1"/>
</dbReference>
<dbReference type="CDD" id="cd06225">
    <property type="entry name" value="HAMP"/>
    <property type="match status" value="1"/>
</dbReference>
<dbReference type="GO" id="GO:0007165">
    <property type="term" value="P:signal transduction"/>
    <property type="evidence" value="ECO:0007669"/>
    <property type="project" value="InterPro"/>
</dbReference>
<dbReference type="SMART" id="SM00052">
    <property type="entry name" value="EAL"/>
    <property type="match status" value="1"/>
</dbReference>
<reference evidence="5 6" key="2">
    <citation type="journal article" date="2011" name="J. Bacteriol.">
        <title>Genomes of three methylotrophs from a single niche uncover genetic and metabolic divergence of Methylophilaceae.</title>
        <authorList>
            <person name="Lapidus A."/>
            <person name="Clum A."/>
            <person name="Labutti K."/>
            <person name="Kaluzhnaya M.G."/>
            <person name="Lim S."/>
            <person name="Beck D.A."/>
            <person name="Glavina Del Rio T."/>
            <person name="Nolan M."/>
            <person name="Mavromatis K."/>
            <person name="Huntemann M."/>
            <person name="Lucas S."/>
            <person name="Lidstrom M.E."/>
            <person name="Ivanova N."/>
            <person name="Chistoserdova L."/>
        </authorList>
    </citation>
    <scope>NUCLEOTIDE SEQUENCE [LARGE SCALE GENOMIC DNA]</scope>
    <source>
        <strain evidence="5 6">SIP3-4</strain>
    </source>
</reference>
<dbReference type="SUPFAM" id="SSF55073">
    <property type="entry name" value="Nucleotide cyclase"/>
    <property type="match status" value="1"/>
</dbReference>
<dbReference type="OrthoDB" id="9813903at2"/>
<evidence type="ECO:0000313" key="6">
    <source>
        <dbReference type="Proteomes" id="UP000002743"/>
    </source>
</evidence>
<dbReference type="InterPro" id="IPR001633">
    <property type="entry name" value="EAL_dom"/>
</dbReference>
<feature type="domain" description="GGDEF" evidence="4">
    <location>
        <begin position="381"/>
        <end position="513"/>
    </location>
</feature>
<dbReference type="Pfam" id="PF00563">
    <property type="entry name" value="EAL"/>
    <property type="match status" value="1"/>
</dbReference>
<feature type="domain" description="HAMP" evidence="3">
    <location>
        <begin position="293"/>
        <end position="345"/>
    </location>
</feature>
<keyword evidence="6" id="KW-1185">Reference proteome</keyword>
<feature type="transmembrane region" description="Helical" evidence="1">
    <location>
        <begin position="273"/>
        <end position="291"/>
    </location>
</feature>
<dbReference type="GO" id="GO:0016020">
    <property type="term" value="C:membrane"/>
    <property type="evidence" value="ECO:0007669"/>
    <property type="project" value="InterPro"/>
</dbReference>
<accession>C6XA09</accession>
<dbReference type="Gene3D" id="3.20.20.450">
    <property type="entry name" value="EAL domain"/>
    <property type="match status" value="1"/>
</dbReference>
<protein>
    <submittedName>
        <fullName evidence="5">Diguanylate cyclase/phosphodiesterase with extracellular sensor</fullName>
    </submittedName>
</protein>
<evidence type="ECO:0000313" key="5">
    <source>
        <dbReference type="EMBL" id="ACT51550.1"/>
    </source>
</evidence>
<organism evidence="5 6">
    <name type="scientific">Methylovorus glucosotrophus (strain SIP3-4)</name>
    <dbReference type="NCBI Taxonomy" id="582744"/>
    <lineage>
        <taxon>Bacteria</taxon>
        <taxon>Pseudomonadati</taxon>
        <taxon>Pseudomonadota</taxon>
        <taxon>Betaproteobacteria</taxon>
        <taxon>Nitrosomonadales</taxon>
        <taxon>Methylophilaceae</taxon>
        <taxon>Methylovorus</taxon>
    </lineage>
</organism>
<dbReference type="PROSITE" id="PS50885">
    <property type="entry name" value="HAMP"/>
    <property type="match status" value="1"/>
</dbReference>
<dbReference type="InterPro" id="IPR043128">
    <property type="entry name" value="Rev_trsase/Diguanyl_cyclase"/>
</dbReference>
<dbReference type="NCBIfam" id="TIGR00254">
    <property type="entry name" value="GGDEF"/>
    <property type="match status" value="1"/>
</dbReference>
<dbReference type="STRING" id="582744.Msip34_2308"/>
<keyword evidence="1" id="KW-0812">Transmembrane</keyword>
<dbReference type="SUPFAM" id="SSF158472">
    <property type="entry name" value="HAMP domain-like"/>
    <property type="match status" value="1"/>
</dbReference>
<dbReference type="EMBL" id="CP001674">
    <property type="protein sequence ID" value="ACT51550.1"/>
    <property type="molecule type" value="Genomic_DNA"/>
</dbReference>
<feature type="domain" description="EAL" evidence="2">
    <location>
        <begin position="522"/>
        <end position="775"/>
    </location>
</feature>
<sequence length="782" mass="85908" precursor="true">MQFKSLQSRMAVIFLTLILAIQVAGFLAIKYSINKNSRAAVNEQLEIGERVFLNLLKQNGDSLSQGAKILASDYGFRQAIASVDYETILSALSNHQSRIGADIAMFESSATGNLTISGKVSHVEAGPIVDKLIQDGRQQGYAQSYAIFNHQPYQLVAVPVKAPLTIGWIIMGFQIDDTLAQNLHKLSNLDVTFISRSNGSDWNSMASTLGASLTEKLLEKASAGRLTELSMGNADYGTRYVPIMEHGDESLVAILQRSIDEATAPYLVLQRNLLLLTMLGALVFALVIFYVSRRITQPITELATTARKLEEGNFAIRLNSSREDELGKLSRAFGSMVDAIASREQSITRLAYWDELTGLPNRASFLRELGLALQQAQDQQEHLAVLVMNLNHFKQINKVLGHAAADDLLRSVAQRLQSSIRQESDLVARLGGDEFALLLPRTGIANATHVANMLLQKLEAPINIANQSVDISMGIGIACYPEHASAQEKLLGNAEMAMHVAKAKQSGAVLFDPAFDISSQGNLSLASELRQAIATNELALYVQPKIDLQNGKISAVEALIRWRHPQKGLMFPDQFIPFAEQSGLISLISLWVLAEAARVEVAWRKLGIDAPIAVNLSTRDLIDQDLPHKILTLHQDAGLALGGITLEITESSMMDDPQRAQQTLERLSDMGLQLSIDDFGTGYSSLAYLKRLPVSELKIDKSFVLKMEEDENDRKIVRSTIDLGHNLNLKVVAEGIESRAAWDLLASMGCDFGQGYHISKPMPAADFPAWLQRWQAQELQTA</sequence>
<proteinExistence type="predicted"/>
<dbReference type="PANTHER" id="PTHR44757">
    <property type="entry name" value="DIGUANYLATE CYCLASE DGCP"/>
    <property type="match status" value="1"/>
</dbReference>
<keyword evidence="1" id="KW-1133">Transmembrane helix</keyword>
<evidence type="ECO:0000259" key="3">
    <source>
        <dbReference type="PROSITE" id="PS50885"/>
    </source>
</evidence>
<gene>
    <name evidence="5" type="ordered locus">Msip34_2308</name>
</gene>
<dbReference type="InterPro" id="IPR035919">
    <property type="entry name" value="EAL_sf"/>
</dbReference>
<dbReference type="Pfam" id="PF00990">
    <property type="entry name" value="GGDEF"/>
    <property type="match status" value="1"/>
</dbReference>
<dbReference type="RefSeq" id="WP_015830851.1">
    <property type="nucleotide sequence ID" value="NC_012969.1"/>
</dbReference>
<evidence type="ECO:0000259" key="2">
    <source>
        <dbReference type="PROSITE" id="PS50883"/>
    </source>
</evidence>
<dbReference type="PROSITE" id="PS50883">
    <property type="entry name" value="EAL"/>
    <property type="match status" value="1"/>
</dbReference>
<dbReference type="HOGENOM" id="CLU_000445_70_46_4"/>
<dbReference type="PANTHER" id="PTHR44757:SF2">
    <property type="entry name" value="BIOFILM ARCHITECTURE MAINTENANCE PROTEIN MBAA"/>
    <property type="match status" value="1"/>
</dbReference>
<dbReference type="SUPFAM" id="SSF141868">
    <property type="entry name" value="EAL domain-like"/>
    <property type="match status" value="1"/>
</dbReference>
<dbReference type="Gene3D" id="3.30.70.270">
    <property type="match status" value="1"/>
</dbReference>
<dbReference type="Pfam" id="PF00672">
    <property type="entry name" value="HAMP"/>
    <property type="match status" value="1"/>
</dbReference>
<dbReference type="SMART" id="SM00267">
    <property type="entry name" value="GGDEF"/>
    <property type="match status" value="1"/>
</dbReference>
<dbReference type="Proteomes" id="UP000002743">
    <property type="component" value="Chromosome"/>
</dbReference>
<dbReference type="InterPro" id="IPR029150">
    <property type="entry name" value="dCache_3"/>
</dbReference>
<dbReference type="InterPro" id="IPR000160">
    <property type="entry name" value="GGDEF_dom"/>
</dbReference>
<dbReference type="eggNOG" id="COG3850">
    <property type="taxonomic scope" value="Bacteria"/>
</dbReference>
<dbReference type="PROSITE" id="PS50887">
    <property type="entry name" value="GGDEF"/>
    <property type="match status" value="1"/>
</dbReference>